<reference evidence="1" key="1">
    <citation type="journal article" date="2015" name="Nature">
        <title>Complex archaea that bridge the gap between prokaryotes and eukaryotes.</title>
        <authorList>
            <person name="Spang A."/>
            <person name="Saw J.H."/>
            <person name="Jorgensen S.L."/>
            <person name="Zaremba-Niedzwiedzka K."/>
            <person name="Martijn J."/>
            <person name="Lind A.E."/>
            <person name="van Eijk R."/>
            <person name="Schleper C."/>
            <person name="Guy L."/>
            <person name="Ettema T.J."/>
        </authorList>
    </citation>
    <scope>NUCLEOTIDE SEQUENCE</scope>
</reference>
<name>A0A0F8Z9I2_9ZZZZ</name>
<sequence length="130" mass="14356">MNSRYFLFLFVFIIFIVSTTLVSAEAPNLINGNSDRPSLDSADISNKTFNVNITQNITNNNIITNINQFDQSLNTTDSVQFNNLTLTGNLTLGQKITFAFAETIDNIFNGWIRITGNLNVTGNVSVEGNV</sequence>
<dbReference type="AlphaFoldDB" id="A0A0F8Z9I2"/>
<comment type="caution">
    <text evidence="1">The sequence shown here is derived from an EMBL/GenBank/DDBJ whole genome shotgun (WGS) entry which is preliminary data.</text>
</comment>
<accession>A0A0F8Z9I2</accession>
<protein>
    <submittedName>
        <fullName evidence="1">Uncharacterized protein</fullName>
    </submittedName>
</protein>
<feature type="non-terminal residue" evidence="1">
    <location>
        <position position="130"/>
    </location>
</feature>
<evidence type="ECO:0000313" key="1">
    <source>
        <dbReference type="EMBL" id="KKK90368.1"/>
    </source>
</evidence>
<dbReference type="EMBL" id="LAZR01049132">
    <property type="protein sequence ID" value="KKK90368.1"/>
    <property type="molecule type" value="Genomic_DNA"/>
</dbReference>
<proteinExistence type="predicted"/>
<organism evidence="1">
    <name type="scientific">marine sediment metagenome</name>
    <dbReference type="NCBI Taxonomy" id="412755"/>
    <lineage>
        <taxon>unclassified sequences</taxon>
        <taxon>metagenomes</taxon>
        <taxon>ecological metagenomes</taxon>
    </lineage>
</organism>
<gene>
    <name evidence="1" type="ORF">LCGC14_2723670</name>
</gene>